<dbReference type="Pfam" id="PF26341">
    <property type="entry name" value="AAA_SelU"/>
    <property type="match status" value="1"/>
</dbReference>
<gene>
    <name evidence="3" type="ORF">SAMN05660462_01048</name>
</gene>
<protein>
    <submittedName>
        <fullName evidence="3">tRNA 2-selenouridine synthase</fullName>
    </submittedName>
</protein>
<evidence type="ECO:0000259" key="2">
    <source>
        <dbReference type="PROSITE" id="PS50206"/>
    </source>
</evidence>
<dbReference type="OrthoDB" id="9808735at2"/>
<name>A0A1H3N7Z8_9FIRM</name>
<sequence length="348" mass="40564">MIQEIDIDEALHRNDLVFVDVRSESEFEEDTIIGSYNIPVLNDEERKHVGYVYTQINKEEAKRIGLEYASRKLVTFYDKADEIRKSNKNIALFCFRGGMRSNSIARVLEIMGIKVYLIKGGYKSYRKYVVKQLYNYKGKFKYIVLHGYTGTGKTKILSLLEKQGKSILNLEELAHNSGSVFGNIAFEGQSYSQKKFESLLLKKFQEFVGNYVFIESESKKVGRAVIPNFLMEDMEEGYHILIDTCLENRVKNIMDDYISISSFSKDIEIEKAIMRLTQKLGIKKVNVLIEELNNKNYSLVIRELMISYYDPLYRYSIEKIDKYDDVIEYSHIENALEQLNEFVSKLNL</sequence>
<keyword evidence="4" id="KW-1185">Reference proteome</keyword>
<dbReference type="Gene3D" id="3.40.250.10">
    <property type="entry name" value="Rhodanese-like domain"/>
    <property type="match status" value="1"/>
</dbReference>
<dbReference type="SUPFAM" id="SSF52821">
    <property type="entry name" value="Rhodanese/Cell cycle control phosphatase"/>
    <property type="match status" value="1"/>
</dbReference>
<dbReference type="AlphaFoldDB" id="A0A1H3N7Z8"/>
<dbReference type="GO" id="GO:0002098">
    <property type="term" value="P:tRNA wobble uridine modification"/>
    <property type="evidence" value="ECO:0007669"/>
    <property type="project" value="InterPro"/>
</dbReference>
<dbReference type="Pfam" id="PF00581">
    <property type="entry name" value="Rhodanese"/>
    <property type="match status" value="1"/>
</dbReference>
<feature type="domain" description="Rhodanese" evidence="2">
    <location>
        <begin position="12"/>
        <end position="130"/>
    </location>
</feature>
<reference evidence="3 4" key="1">
    <citation type="submission" date="2016-10" db="EMBL/GenBank/DDBJ databases">
        <authorList>
            <person name="de Groot N.N."/>
        </authorList>
    </citation>
    <scope>NUCLEOTIDE SEQUENCE [LARGE SCALE GENOMIC DNA]</scope>
    <source>
        <strain evidence="3 4">DSM 21650</strain>
    </source>
</reference>
<dbReference type="InterPro" id="IPR036873">
    <property type="entry name" value="Rhodanese-like_dom_sf"/>
</dbReference>
<accession>A0A1H3N7Z8</accession>
<dbReference type="InterPro" id="IPR017582">
    <property type="entry name" value="SelU"/>
</dbReference>
<dbReference type="PROSITE" id="PS50206">
    <property type="entry name" value="RHODANESE_3"/>
    <property type="match status" value="1"/>
</dbReference>
<dbReference type="SUPFAM" id="SSF52540">
    <property type="entry name" value="P-loop containing nucleoside triphosphate hydrolases"/>
    <property type="match status" value="1"/>
</dbReference>
<dbReference type="Proteomes" id="UP000198625">
    <property type="component" value="Unassembled WGS sequence"/>
</dbReference>
<evidence type="ECO:0000256" key="1">
    <source>
        <dbReference type="ARBA" id="ARBA00023266"/>
    </source>
</evidence>
<dbReference type="InterPro" id="IPR027417">
    <property type="entry name" value="P-loop_NTPase"/>
</dbReference>
<organism evidence="3 4">
    <name type="scientific">Proteiniborus ethanoligenes</name>
    <dbReference type="NCBI Taxonomy" id="415015"/>
    <lineage>
        <taxon>Bacteria</taxon>
        <taxon>Bacillati</taxon>
        <taxon>Bacillota</taxon>
        <taxon>Clostridia</taxon>
        <taxon>Eubacteriales</taxon>
        <taxon>Proteiniborus</taxon>
    </lineage>
</organism>
<dbReference type="EMBL" id="FNQE01000009">
    <property type="protein sequence ID" value="SDY84948.1"/>
    <property type="molecule type" value="Genomic_DNA"/>
</dbReference>
<dbReference type="STRING" id="415015.SAMN05660462_01048"/>
<proteinExistence type="predicted"/>
<dbReference type="InterPro" id="IPR058840">
    <property type="entry name" value="AAA_SelU"/>
</dbReference>
<evidence type="ECO:0000313" key="3">
    <source>
        <dbReference type="EMBL" id="SDY84948.1"/>
    </source>
</evidence>
<keyword evidence="1" id="KW-0711">Selenium</keyword>
<dbReference type="RefSeq" id="WP_091728175.1">
    <property type="nucleotide sequence ID" value="NZ_FNQE01000009.1"/>
</dbReference>
<dbReference type="InterPro" id="IPR001763">
    <property type="entry name" value="Rhodanese-like_dom"/>
</dbReference>
<dbReference type="NCBIfam" id="NF008750">
    <property type="entry name" value="PRK11784.1-2"/>
    <property type="match status" value="1"/>
</dbReference>
<dbReference type="GO" id="GO:0043828">
    <property type="term" value="F:tRNA 2-selenouridine synthase activity"/>
    <property type="evidence" value="ECO:0007669"/>
    <property type="project" value="InterPro"/>
</dbReference>
<evidence type="ECO:0000313" key="4">
    <source>
        <dbReference type="Proteomes" id="UP000198625"/>
    </source>
</evidence>
<dbReference type="SMART" id="SM00450">
    <property type="entry name" value="RHOD"/>
    <property type="match status" value="1"/>
</dbReference>
<dbReference type="NCBIfam" id="NF008752">
    <property type="entry name" value="PRK11784.1-4"/>
    <property type="match status" value="1"/>
</dbReference>
<dbReference type="NCBIfam" id="TIGR03167">
    <property type="entry name" value="tRNA_sel_U_synt"/>
    <property type="match status" value="1"/>
</dbReference>
<dbReference type="PANTHER" id="PTHR30401">
    <property type="entry name" value="TRNA 2-SELENOURIDINE SYNTHASE"/>
    <property type="match status" value="1"/>
</dbReference>
<dbReference type="PANTHER" id="PTHR30401:SF0">
    <property type="entry name" value="TRNA 2-SELENOURIDINE SYNTHASE"/>
    <property type="match status" value="1"/>
</dbReference>